<feature type="domain" description="T9SS-like galactose binding" evidence="2">
    <location>
        <begin position="39"/>
        <end position="162"/>
    </location>
</feature>
<dbReference type="Proteomes" id="UP000320643">
    <property type="component" value="Unassembled WGS sequence"/>
</dbReference>
<gene>
    <name evidence="3" type="ORF">FMM05_07130</name>
</gene>
<comment type="caution">
    <text evidence="3">The sequence shown here is derived from an EMBL/GenBank/DDBJ whole genome shotgun (WGS) entry which is preliminary data.</text>
</comment>
<feature type="chain" id="PRO_5021835532" description="T9SS-like galactose binding domain-containing protein" evidence="1">
    <location>
        <begin position="20"/>
        <end position="1302"/>
    </location>
</feature>
<proteinExistence type="predicted"/>
<evidence type="ECO:0000313" key="3">
    <source>
        <dbReference type="EMBL" id="TRW25081.1"/>
    </source>
</evidence>
<evidence type="ECO:0000259" key="2">
    <source>
        <dbReference type="Pfam" id="PF23759"/>
    </source>
</evidence>
<organism evidence="3 4">
    <name type="scientific">Flavobacterium zepuense</name>
    <dbReference type="NCBI Taxonomy" id="2593302"/>
    <lineage>
        <taxon>Bacteria</taxon>
        <taxon>Pseudomonadati</taxon>
        <taxon>Bacteroidota</taxon>
        <taxon>Flavobacteriia</taxon>
        <taxon>Flavobacteriales</taxon>
        <taxon>Flavobacteriaceae</taxon>
        <taxon>Flavobacterium</taxon>
    </lineage>
</organism>
<evidence type="ECO:0000256" key="1">
    <source>
        <dbReference type="SAM" id="SignalP"/>
    </source>
</evidence>
<dbReference type="InterPro" id="IPR056600">
    <property type="entry name" value="GBD_T9SS_assoc"/>
</dbReference>
<dbReference type="EMBL" id="VJVZ01000004">
    <property type="protein sequence ID" value="TRW25081.1"/>
    <property type="molecule type" value="Genomic_DNA"/>
</dbReference>
<sequence length="1302" mass="136676">MKRITLLLISLFFVQYVSANKHITPPVKSGKKTLVAPPNDDCANATTLTVNAGTACTATTTASFTAATASTEGNLCTTISGQDIWYQFTATATTHTIALSGFTGTPQPTMLVLYEGSCGALSQLYCSANNVIIASGLTPGTVYKLRTYFNLTNPSLATSFNICVTTPPASSNLDCSINTINYSFETPAPPAGAGWPTFINDYTVQGWRTTNNDHIMEFWPSPSAEGVTAFQGVQFIELNANANQGTMGVYQDYATPQPTVFTIKFAHRGRVGTDVCKLSAGPPGGTLDQIIQVSTSNAAWVHYGEAPNAAITYTVPAGQTVTRFYFQAVSTATGDTSTGNFLDAIQFTAQNQIITDTPYYMPCGMLSIDVESAGIGSWTPHADNPGTATISDPTSQNITISNFSTPGTYYFDWGTSNCISTMEVEFTGAEPPSPTVTNVSYCQGTTATAPVIPVDDPTNVVEWLTGNGWSVTPPVINTATLGSTTYFVRQVTVNDCQSVPVQIIITIVEPSPTVTSFTLPAAVCDIAPNVTPTPATGFTAGGIYSSTPGLDIDAATGEIDVVNSTPGTYTVTYTVAANPAMCLQAGSSTANITIAGAPVLATADDIALCDNDFDGLATFNLNPAGTQVINGQTGFTVTYHESLAEAEAGTGAITTPNAYPSEVVNTQTIYIRVVPTGTTTNCYAIETVQLVVNPKPATPVMTNYVLCDDASTTGEATVFDLTTKNAQAVGSDATLEVSYYISQAAAEAGTAPIAAPQAYTNTANPQIIWVRVQNSFDCYSVASFNLVVNPLPPVNATITPLQVCEDENGEGTFTLTQANANVIANPANYTFSYYTTQALAEDGTDALDASSYTTATTTVYVRVVNNATGCLTVAPVQLNVIERPVTVVATPLEACDGLPNNGTAVFDLTVAGAEVINGQTGLTVTYHTTQLAAENGTGAITSPATYTSSTSVPVIYIRVIQTGTTTNCATVEPVQLIVHPNPEIPAIASYVLCDDNNSPDGVEVFDLTTLNDDVTSDPNAVVTYYASQQDALAGTPQIAAPATFQSGNATLWVRVASQFGCASVASFNLVVNPLPAVNTAMEPFYACEETPNEGIFNLDEIAPVVTNGVSGLSVAYYLTLDDAQTGNNPLNSPYSSPDATIYVKVINNVTGCATVTTAQLDVLPAPIAPIVPPIEECDFNNDNVATFNVNEALDYILSYMGGTVVLTVHETLADATFGANALSDAEIAAYENIQAYTTNGVQTLYINVASNQTECFDIAEVQLIVHPVPEAVTPAEPYELCDNGASDTDGTAVFNLTTYQDE</sequence>
<evidence type="ECO:0000313" key="4">
    <source>
        <dbReference type="Proteomes" id="UP000320643"/>
    </source>
</evidence>
<feature type="non-terminal residue" evidence="3">
    <location>
        <position position="1302"/>
    </location>
</feature>
<accession>A0A552V3Q0</accession>
<feature type="signal peptide" evidence="1">
    <location>
        <begin position="1"/>
        <end position="19"/>
    </location>
</feature>
<protein>
    <recommendedName>
        <fullName evidence="2">T9SS-like galactose binding domain-containing protein</fullName>
    </recommendedName>
</protein>
<keyword evidence="4" id="KW-1185">Reference proteome</keyword>
<dbReference type="Pfam" id="PF23759">
    <property type="entry name" value="GBD_T9SS_assoc"/>
    <property type="match status" value="1"/>
</dbReference>
<name>A0A552V3Q0_9FLAO</name>
<reference evidence="3 4" key="1">
    <citation type="submission" date="2019-07" db="EMBL/GenBank/DDBJ databases">
        <title>Flavobacterium sp. nov., isolated from glacier ice.</title>
        <authorList>
            <person name="Liu Q."/>
            <person name="Xin Y.-H."/>
        </authorList>
    </citation>
    <scope>NUCLEOTIDE SEQUENCE [LARGE SCALE GENOMIC DNA]</scope>
    <source>
        <strain evidence="3 4">ZT4R6</strain>
    </source>
</reference>
<keyword evidence="1" id="KW-0732">Signal</keyword>